<dbReference type="SUPFAM" id="SSF52172">
    <property type="entry name" value="CheY-like"/>
    <property type="match status" value="1"/>
</dbReference>
<keyword evidence="1" id="KW-0597">Phosphoprotein</keyword>
<sequence length="134" mass="13660">METRTASAGVLVVDDQAAFRATAAALVAETHGLHVCRTAASVIQARSALATSGLDVVLLDIRIPGEDALGFAAWLRRVRPELVVVLVSAYGVLDVPISLLAAGVGFVAKEDLAPASLLAAIAAARAGHPGDALR</sequence>
<dbReference type="InterPro" id="IPR011006">
    <property type="entry name" value="CheY-like_superfamily"/>
</dbReference>
<dbReference type="Pfam" id="PF00072">
    <property type="entry name" value="Response_reg"/>
    <property type="match status" value="1"/>
</dbReference>
<comment type="caution">
    <text evidence="4">The sequence shown here is derived from an EMBL/GenBank/DDBJ whole genome shotgun (WGS) entry which is preliminary data.</text>
</comment>
<dbReference type="EMBL" id="BAAAPN010000004">
    <property type="protein sequence ID" value="GAA1745409.1"/>
    <property type="molecule type" value="Genomic_DNA"/>
</dbReference>
<dbReference type="Gene3D" id="3.40.50.2300">
    <property type="match status" value="1"/>
</dbReference>
<dbReference type="Proteomes" id="UP001501475">
    <property type="component" value="Unassembled WGS sequence"/>
</dbReference>
<evidence type="ECO:0000313" key="4">
    <source>
        <dbReference type="EMBL" id="GAA1745409.1"/>
    </source>
</evidence>
<evidence type="ECO:0000256" key="1">
    <source>
        <dbReference type="PROSITE-ProRule" id="PRU00169"/>
    </source>
</evidence>
<evidence type="ECO:0000256" key="2">
    <source>
        <dbReference type="SAM" id="Phobius"/>
    </source>
</evidence>
<proteinExistence type="predicted"/>
<keyword evidence="2" id="KW-0812">Transmembrane</keyword>
<reference evidence="4 5" key="1">
    <citation type="journal article" date="2019" name="Int. J. Syst. Evol. Microbiol.">
        <title>The Global Catalogue of Microorganisms (GCM) 10K type strain sequencing project: providing services to taxonomists for standard genome sequencing and annotation.</title>
        <authorList>
            <consortium name="The Broad Institute Genomics Platform"/>
            <consortium name="The Broad Institute Genome Sequencing Center for Infectious Disease"/>
            <person name="Wu L."/>
            <person name="Ma J."/>
        </authorList>
    </citation>
    <scope>NUCLEOTIDE SEQUENCE [LARGE SCALE GENOMIC DNA]</scope>
    <source>
        <strain evidence="4 5">JCM 15591</strain>
    </source>
</reference>
<dbReference type="CDD" id="cd00156">
    <property type="entry name" value="REC"/>
    <property type="match status" value="1"/>
</dbReference>
<dbReference type="PANTHER" id="PTHR45566">
    <property type="entry name" value="HTH-TYPE TRANSCRIPTIONAL REGULATOR YHJB-RELATED"/>
    <property type="match status" value="1"/>
</dbReference>
<feature type="transmembrane region" description="Helical" evidence="2">
    <location>
        <begin position="82"/>
        <end position="108"/>
    </location>
</feature>
<dbReference type="RefSeq" id="WP_344061006.1">
    <property type="nucleotide sequence ID" value="NZ_BAAAPN010000004.1"/>
</dbReference>
<dbReference type="SMART" id="SM00448">
    <property type="entry name" value="REC"/>
    <property type="match status" value="1"/>
</dbReference>
<keyword evidence="2" id="KW-1133">Transmembrane helix</keyword>
<keyword evidence="2" id="KW-0472">Membrane</keyword>
<gene>
    <name evidence="4" type="ORF">GCM10009810_02590</name>
</gene>
<organism evidence="4 5">
    <name type="scientific">Nostocoides vanveenii</name>
    <dbReference type="NCBI Taxonomy" id="330835"/>
    <lineage>
        <taxon>Bacteria</taxon>
        <taxon>Bacillati</taxon>
        <taxon>Actinomycetota</taxon>
        <taxon>Actinomycetes</taxon>
        <taxon>Micrococcales</taxon>
        <taxon>Intrasporangiaceae</taxon>
        <taxon>Nostocoides</taxon>
    </lineage>
</organism>
<feature type="domain" description="Response regulatory" evidence="3">
    <location>
        <begin position="9"/>
        <end position="125"/>
    </location>
</feature>
<dbReference type="InterPro" id="IPR051015">
    <property type="entry name" value="EvgA-like"/>
</dbReference>
<keyword evidence="5" id="KW-1185">Reference proteome</keyword>
<evidence type="ECO:0000259" key="3">
    <source>
        <dbReference type="PROSITE" id="PS50110"/>
    </source>
</evidence>
<evidence type="ECO:0000313" key="5">
    <source>
        <dbReference type="Proteomes" id="UP001501475"/>
    </source>
</evidence>
<accession>A0ABN2K0B4</accession>
<dbReference type="PROSITE" id="PS50110">
    <property type="entry name" value="RESPONSE_REGULATORY"/>
    <property type="match status" value="1"/>
</dbReference>
<name>A0ABN2K0B4_9MICO</name>
<protein>
    <recommendedName>
        <fullName evidence="3">Response regulatory domain-containing protein</fullName>
    </recommendedName>
</protein>
<feature type="modified residue" description="4-aspartylphosphate" evidence="1">
    <location>
        <position position="60"/>
    </location>
</feature>
<dbReference type="PANTHER" id="PTHR45566:SF2">
    <property type="entry name" value="NARL SUBFAMILY"/>
    <property type="match status" value="1"/>
</dbReference>
<dbReference type="InterPro" id="IPR001789">
    <property type="entry name" value="Sig_transdc_resp-reg_receiver"/>
</dbReference>